<sequence>MSYIKRELTGRASGDHAQDPSSHSASRTLTQRPRVLMKPGMPPPQQSIYAMSDPAYRTVNKRWSLDFSDSTDVDYMSSNYCWAPSEMSDSESIAGRIATGSPGVEWQNMQLLASNIVPHKASPSNAVSSNKPAAGHTHSEPLARQDSAVGSGAYISAPILPHGKIEPRDEHNRAARLHMNLGPTPNSVKRCATEMSHDVMGRPFSPRKSPRWHMQEDHRRAYSLDPRHLAKSGLGRENPMRNTDFRRLPTSNTWPQIARRVPTIDEADTAQWTASIACQNYLRAHTDAQNVPEMIPVEDAPVPLVVNVEPSPPDCQAWLWDQPERCKDQDQDVPVDPPSTLYQPESELDCHESRRSETPCVGILSMRAYLATKGSGHNCTLATWEDAENMLEELVRFDFPASIRGKSHYLHQLIGLVPPAAKDAYQEVDVTTVDSWLLTYLLDNNDTLEIDALLEVLLLICMGLCDLGFTVWQLACFIASWARSLAAIPNDLLSPDAYTHGAPTPSSLGSPDNGSNVQEHARNGNNNGNNNASLSQGSGMGGTGNGGTGRTPSGKRKFSGGQDRGDEHFEGNEPGPEGNAEDESSGKSNAGIECVHDSCTATYQYISHVLRCLKKHKIIVCPKCWSQFRDDEAFQSHKYSQDIGQGQRTEAGLIPRPPLCESNCVSLCKGDIDLEALRSSEAIKDQRHRLARGCLKQRVPASRAAQWRYLYALTHPGCEEVPDFVLKHKKPRLRSIHEELGLGDVHSSPRGSAVSRTLQLEIDGLRFEQGHLIDLLKMCSSVLAENNTEVAMTLRSCINEKVFGHATSVQRGPTHGTDDHAALVSAMPMTPKSYVPQSQQLSVGNGASGPSSAPSFKNTTSSLPLHQRRLDGSSMPQNQFVQRTQPAAALYQQQVAPPNYGSQGAQDAMYAPQPQVYGNWLQLSMNPTNYDTLLTEGSAQQPSGYDFNAQQGLQSQFNSLNDHYSFGGAGGSFAGR</sequence>
<protein>
    <submittedName>
        <fullName evidence="2">Uncharacterized protein</fullName>
    </submittedName>
</protein>
<name>A0A2S6BS68_9PEZI</name>
<gene>
    <name evidence="2" type="ORF">CBER1_06445</name>
</gene>
<evidence type="ECO:0000256" key="1">
    <source>
        <dbReference type="SAM" id="MobiDB-lite"/>
    </source>
</evidence>
<feature type="compositionally biased region" description="Polar residues" evidence="1">
    <location>
        <begin position="19"/>
        <end position="31"/>
    </location>
</feature>
<reference evidence="3" key="1">
    <citation type="journal article" date="2017" name="bioRxiv">
        <title>Conservation of a gene cluster reveals novel cercosporin biosynthetic mechanisms and extends production to the genus Colletotrichum.</title>
        <authorList>
            <person name="de Jonge R."/>
            <person name="Ebert M.K."/>
            <person name="Huitt-Roehl C.R."/>
            <person name="Pal P."/>
            <person name="Suttle J.C."/>
            <person name="Spanner R.E."/>
            <person name="Neubauer J.D."/>
            <person name="Jurick W.M.II."/>
            <person name="Stott K.A."/>
            <person name="Secor G.A."/>
            <person name="Thomma B.P.H.J."/>
            <person name="Van de Peer Y."/>
            <person name="Townsend C.A."/>
            <person name="Bolton M.D."/>
        </authorList>
    </citation>
    <scope>NUCLEOTIDE SEQUENCE [LARGE SCALE GENOMIC DNA]</scope>
    <source>
        <strain evidence="3">CBS538.71</strain>
    </source>
</reference>
<feature type="region of interest" description="Disordered" evidence="1">
    <location>
        <begin position="230"/>
        <end position="249"/>
    </location>
</feature>
<feature type="region of interest" description="Disordered" evidence="1">
    <location>
        <begin position="1"/>
        <end position="48"/>
    </location>
</feature>
<evidence type="ECO:0000313" key="3">
    <source>
        <dbReference type="Proteomes" id="UP000237631"/>
    </source>
</evidence>
<dbReference type="EMBL" id="PNEN01001788">
    <property type="protein sequence ID" value="PPJ50324.1"/>
    <property type="molecule type" value="Genomic_DNA"/>
</dbReference>
<evidence type="ECO:0000313" key="2">
    <source>
        <dbReference type="EMBL" id="PPJ50324.1"/>
    </source>
</evidence>
<feature type="region of interest" description="Disordered" evidence="1">
    <location>
        <begin position="834"/>
        <end position="861"/>
    </location>
</feature>
<accession>A0A2S6BS68</accession>
<dbReference type="OrthoDB" id="3647219at2759"/>
<feature type="region of interest" description="Disordered" evidence="1">
    <location>
        <begin position="120"/>
        <end position="146"/>
    </location>
</feature>
<feature type="region of interest" description="Disordered" evidence="1">
    <location>
        <begin position="502"/>
        <end position="589"/>
    </location>
</feature>
<feature type="compositionally biased region" description="Basic and acidic residues" evidence="1">
    <location>
        <begin position="1"/>
        <end position="18"/>
    </location>
</feature>
<feature type="compositionally biased region" description="Gly residues" evidence="1">
    <location>
        <begin position="538"/>
        <end position="549"/>
    </location>
</feature>
<keyword evidence="3" id="KW-1185">Reference proteome</keyword>
<feature type="compositionally biased region" description="Low complexity" evidence="1">
    <location>
        <begin position="523"/>
        <end position="537"/>
    </location>
</feature>
<feature type="compositionally biased region" description="Polar residues" evidence="1">
    <location>
        <begin position="122"/>
        <end position="131"/>
    </location>
</feature>
<dbReference type="AlphaFoldDB" id="A0A2S6BS68"/>
<feature type="compositionally biased region" description="Polar residues" evidence="1">
    <location>
        <begin position="504"/>
        <end position="518"/>
    </location>
</feature>
<organism evidence="2 3">
    <name type="scientific">Cercospora berteroae</name>
    <dbReference type="NCBI Taxonomy" id="357750"/>
    <lineage>
        <taxon>Eukaryota</taxon>
        <taxon>Fungi</taxon>
        <taxon>Dikarya</taxon>
        <taxon>Ascomycota</taxon>
        <taxon>Pezizomycotina</taxon>
        <taxon>Dothideomycetes</taxon>
        <taxon>Dothideomycetidae</taxon>
        <taxon>Mycosphaerellales</taxon>
        <taxon>Mycosphaerellaceae</taxon>
        <taxon>Cercospora</taxon>
    </lineage>
</organism>
<feature type="compositionally biased region" description="Polar residues" evidence="1">
    <location>
        <begin position="835"/>
        <end position="845"/>
    </location>
</feature>
<dbReference type="Proteomes" id="UP000237631">
    <property type="component" value="Unassembled WGS sequence"/>
</dbReference>
<proteinExistence type="predicted"/>
<comment type="caution">
    <text evidence="2">The sequence shown here is derived from an EMBL/GenBank/DDBJ whole genome shotgun (WGS) entry which is preliminary data.</text>
</comment>